<gene>
    <name evidence="10" type="ORF">FFWV33_17685</name>
</gene>
<dbReference type="Pfam" id="PF00245">
    <property type="entry name" value="Alk_phosphatase"/>
    <property type="match status" value="1"/>
</dbReference>
<feature type="binding site" evidence="8">
    <location>
        <position position="131"/>
    </location>
    <ligand>
        <name>Mg(2+)</name>
        <dbReference type="ChEBI" id="CHEBI:18420"/>
    </ligand>
</feature>
<evidence type="ECO:0000256" key="2">
    <source>
        <dbReference type="ARBA" id="ARBA00022553"/>
    </source>
</evidence>
<dbReference type="RefSeq" id="WP_108742126.1">
    <property type="nucleotide sequence ID" value="NZ_CP020918.1"/>
</dbReference>
<feature type="binding site" evidence="8">
    <location>
        <position position="133"/>
    </location>
    <ligand>
        <name>Mg(2+)</name>
        <dbReference type="ChEBI" id="CHEBI:18420"/>
    </ligand>
</feature>
<dbReference type="GO" id="GO:0004035">
    <property type="term" value="F:alkaline phosphatase activity"/>
    <property type="evidence" value="ECO:0007669"/>
    <property type="project" value="TreeGrafter"/>
</dbReference>
<dbReference type="GO" id="GO:0046872">
    <property type="term" value="F:metal ion binding"/>
    <property type="evidence" value="ECO:0007669"/>
    <property type="project" value="UniProtKB-KW"/>
</dbReference>
<keyword evidence="11" id="KW-1185">Reference proteome</keyword>
<feature type="binding site" evidence="8">
    <location>
        <position position="259"/>
    </location>
    <ligand>
        <name>Zn(2+)</name>
        <dbReference type="ChEBI" id="CHEBI:29105"/>
        <label>2</label>
    </ligand>
</feature>
<keyword evidence="5 8" id="KW-0862">Zinc</keyword>
<comment type="cofactor">
    <cofactor evidence="8">
        <name>Zn(2+)</name>
        <dbReference type="ChEBI" id="CHEBI:29105"/>
    </cofactor>
    <text evidence="8">Binds 2 Zn(2+) ions.</text>
</comment>
<feature type="binding site" evidence="8">
    <location>
        <position position="298"/>
    </location>
    <ligand>
        <name>Zn(2+)</name>
        <dbReference type="ChEBI" id="CHEBI:29105"/>
        <label>2</label>
    </ligand>
</feature>
<evidence type="ECO:0000256" key="6">
    <source>
        <dbReference type="ARBA" id="ARBA00022842"/>
    </source>
</evidence>
<dbReference type="EMBL" id="CP020918">
    <property type="protein sequence ID" value="AWG23227.1"/>
    <property type="molecule type" value="Genomic_DNA"/>
</dbReference>
<dbReference type="InterPro" id="IPR001952">
    <property type="entry name" value="Alkaline_phosphatase"/>
</dbReference>
<keyword evidence="6 8" id="KW-0460">Magnesium</keyword>
<feature type="binding site" evidence="8">
    <location>
        <position position="39"/>
    </location>
    <ligand>
        <name>Mg(2+)</name>
        <dbReference type="ChEBI" id="CHEBI:18420"/>
    </ligand>
</feature>
<keyword evidence="2" id="KW-0597">Phosphoprotein</keyword>
<dbReference type="AlphaFoldDB" id="A0A2S1LHM2"/>
<dbReference type="PRINTS" id="PR00113">
    <property type="entry name" value="ALKPHPHTASE"/>
</dbReference>
<dbReference type="PANTHER" id="PTHR11596:SF5">
    <property type="entry name" value="ALKALINE PHOSPHATASE"/>
    <property type="match status" value="1"/>
</dbReference>
<sequence>MNYKNISAVFIAFTLFSCSTTKKTTQSPKPKNVILLISDGTGLSQISSAFFFKDSKPNYTRFKNIGLIKTSSAGQDITDSAAGATAFSCGVKTFNSAIGVANDSTAVQTIVELASSKNVKTGLIASSAITHATPGSFFGHQINRGMGDEIAVDLLGGKVDFFAAGGLKYFTKRKDKRNLVTELTALNYKIDTTALGKFAQIKSSQKAGFLLAKDQMPKMSQCRGDFLSDATELGIQFLSKDNAPFFIMTEGSQIDWGGHDNDAPYLIAELLDFDNLIGKVLDYAEKEGNTLVVVTSDHETGGFTLSAKRKKKADGTEYDDYSKVGTSFSTGGHSATLIPVFAFGPGSEEFNGIYENNEIFSKIVKLTGWDSKK</sequence>
<feature type="binding site" evidence="8">
    <location>
        <position position="250"/>
    </location>
    <ligand>
        <name>Mg(2+)</name>
        <dbReference type="ChEBI" id="CHEBI:18420"/>
    </ligand>
</feature>
<evidence type="ECO:0000256" key="7">
    <source>
        <dbReference type="PIRSR" id="PIRSR601952-1"/>
    </source>
</evidence>
<feature type="binding site" evidence="8">
    <location>
        <position position="297"/>
    </location>
    <ligand>
        <name>Zn(2+)</name>
        <dbReference type="ChEBI" id="CHEBI:29105"/>
        <label>2</label>
    </ligand>
</feature>
<evidence type="ECO:0000256" key="9">
    <source>
        <dbReference type="RuleBase" id="RU003946"/>
    </source>
</evidence>
<dbReference type="KEGG" id="ffa:FFWV33_17685"/>
<evidence type="ECO:0000256" key="4">
    <source>
        <dbReference type="ARBA" id="ARBA00022801"/>
    </source>
</evidence>
<comment type="cofactor">
    <cofactor evidence="8">
        <name>Mg(2+)</name>
        <dbReference type="ChEBI" id="CHEBI:18420"/>
    </cofactor>
    <text evidence="8">Binds 1 Mg(2+) ion.</text>
</comment>
<evidence type="ECO:0000313" key="10">
    <source>
        <dbReference type="EMBL" id="AWG23227.1"/>
    </source>
</evidence>
<keyword evidence="3 8" id="KW-0479">Metal-binding</keyword>
<keyword evidence="4" id="KW-0378">Hydrolase</keyword>
<accession>A0A2S1LHM2</accession>
<organism evidence="10 11">
    <name type="scientific">Flavobacterium faecale</name>
    <dbReference type="NCBI Taxonomy" id="1355330"/>
    <lineage>
        <taxon>Bacteria</taxon>
        <taxon>Pseudomonadati</taxon>
        <taxon>Bacteroidota</taxon>
        <taxon>Flavobacteriia</taxon>
        <taxon>Flavobacteriales</taxon>
        <taxon>Flavobacteriaceae</taxon>
        <taxon>Flavobacterium</taxon>
    </lineage>
</organism>
<dbReference type="CDD" id="cd16012">
    <property type="entry name" value="ALP"/>
    <property type="match status" value="1"/>
</dbReference>
<dbReference type="OrthoDB" id="9794455at2"/>
<name>A0A2S1LHM2_9FLAO</name>
<reference evidence="10 11" key="1">
    <citation type="submission" date="2017-04" db="EMBL/GenBank/DDBJ databases">
        <title>Compelte genome sequence of WV33.</title>
        <authorList>
            <person name="Lee P.C."/>
        </authorList>
    </citation>
    <scope>NUCLEOTIDE SEQUENCE [LARGE SCALE GENOMIC DNA]</scope>
    <source>
        <strain evidence="10 11">WV33</strain>
    </source>
</reference>
<proteinExistence type="inferred from homology"/>
<dbReference type="InterPro" id="IPR017850">
    <property type="entry name" value="Alkaline_phosphatase_core_sf"/>
</dbReference>
<dbReference type="PROSITE" id="PS00123">
    <property type="entry name" value="ALKALINE_PHOSPHATASE"/>
    <property type="match status" value="1"/>
</dbReference>
<evidence type="ECO:0000313" key="11">
    <source>
        <dbReference type="Proteomes" id="UP000244527"/>
    </source>
</evidence>
<evidence type="ECO:0000256" key="3">
    <source>
        <dbReference type="ARBA" id="ARBA00022723"/>
    </source>
</evidence>
<dbReference type="PANTHER" id="PTHR11596">
    <property type="entry name" value="ALKALINE PHOSPHATASE"/>
    <property type="match status" value="1"/>
</dbReference>
<dbReference type="SMART" id="SM00098">
    <property type="entry name" value="alkPPc"/>
    <property type="match status" value="1"/>
</dbReference>
<dbReference type="PROSITE" id="PS51257">
    <property type="entry name" value="PROKAR_LIPOPROTEIN"/>
    <property type="match status" value="1"/>
</dbReference>
<protein>
    <submittedName>
        <fullName evidence="10">Alkaline phosphatase</fullName>
    </submittedName>
</protein>
<feature type="binding site" evidence="8">
    <location>
        <position position="255"/>
    </location>
    <ligand>
        <name>Zn(2+)</name>
        <dbReference type="ChEBI" id="CHEBI:29105"/>
        <label>2</label>
    </ligand>
</feature>
<evidence type="ECO:0000256" key="8">
    <source>
        <dbReference type="PIRSR" id="PIRSR601952-2"/>
    </source>
</evidence>
<feature type="active site" description="Phosphoserine intermediate" evidence="7">
    <location>
        <position position="80"/>
    </location>
</feature>
<evidence type="ECO:0000256" key="1">
    <source>
        <dbReference type="ARBA" id="ARBA00005984"/>
    </source>
</evidence>
<dbReference type="InterPro" id="IPR018299">
    <property type="entry name" value="Alkaline_phosphatase_AS"/>
</dbReference>
<feature type="binding site" evidence="8">
    <location>
        <position position="39"/>
    </location>
    <ligand>
        <name>Zn(2+)</name>
        <dbReference type="ChEBI" id="CHEBI:29105"/>
        <label>2</label>
    </ligand>
</feature>
<dbReference type="SUPFAM" id="SSF53649">
    <property type="entry name" value="Alkaline phosphatase-like"/>
    <property type="match status" value="1"/>
</dbReference>
<evidence type="ECO:0000256" key="5">
    <source>
        <dbReference type="ARBA" id="ARBA00022833"/>
    </source>
</evidence>
<dbReference type="Gene3D" id="3.40.720.10">
    <property type="entry name" value="Alkaline Phosphatase, subunit A"/>
    <property type="match status" value="1"/>
</dbReference>
<comment type="similarity">
    <text evidence="1 9">Belongs to the alkaline phosphatase family.</text>
</comment>
<dbReference type="Proteomes" id="UP000244527">
    <property type="component" value="Chromosome"/>
</dbReference>